<reference evidence="2 3" key="1">
    <citation type="journal article" date="2019" name="Sci. Data">
        <title>Hybrid genome assembly and annotation of Danionella translucida.</title>
        <authorList>
            <person name="Kadobianskyi M."/>
            <person name="Schulze L."/>
            <person name="Schuelke M."/>
            <person name="Judkewitz B."/>
        </authorList>
    </citation>
    <scope>NUCLEOTIDE SEQUENCE [LARGE SCALE GENOMIC DNA]</scope>
    <source>
        <strain evidence="2 3">Bolton</strain>
    </source>
</reference>
<protein>
    <submittedName>
        <fullName evidence="2">Uncharacterized protein</fullName>
    </submittedName>
</protein>
<accession>A0A553R9M7</accession>
<feature type="region of interest" description="Disordered" evidence="1">
    <location>
        <begin position="1"/>
        <end position="22"/>
    </location>
</feature>
<dbReference type="EMBL" id="SRMA01025128">
    <property type="protein sequence ID" value="TRY98882.1"/>
    <property type="molecule type" value="Genomic_DNA"/>
</dbReference>
<proteinExistence type="predicted"/>
<dbReference type="Proteomes" id="UP000316079">
    <property type="component" value="Unassembled WGS sequence"/>
</dbReference>
<gene>
    <name evidence="2" type="ORF">DNTS_009290</name>
</gene>
<evidence type="ECO:0000256" key="1">
    <source>
        <dbReference type="SAM" id="MobiDB-lite"/>
    </source>
</evidence>
<feature type="compositionally biased region" description="Basic and acidic residues" evidence="1">
    <location>
        <begin position="1"/>
        <end position="11"/>
    </location>
</feature>
<name>A0A553R9M7_9TELE</name>
<evidence type="ECO:0000313" key="2">
    <source>
        <dbReference type="EMBL" id="TRY98882.1"/>
    </source>
</evidence>
<comment type="caution">
    <text evidence="2">The sequence shown here is derived from an EMBL/GenBank/DDBJ whole genome shotgun (WGS) entry which is preliminary data.</text>
</comment>
<keyword evidence="3" id="KW-1185">Reference proteome</keyword>
<sequence>MFRTTEGHDGAPDSVQCRSAPRQADEGLRVFEEFSHRGIMGNARGEASLAGDGPRLPAEGICTCFTLSHAHNTWSSKGFVRSARVMQMQTRAWRKTSSLLSL</sequence>
<organism evidence="2 3">
    <name type="scientific">Danionella cerebrum</name>
    <dbReference type="NCBI Taxonomy" id="2873325"/>
    <lineage>
        <taxon>Eukaryota</taxon>
        <taxon>Metazoa</taxon>
        <taxon>Chordata</taxon>
        <taxon>Craniata</taxon>
        <taxon>Vertebrata</taxon>
        <taxon>Euteleostomi</taxon>
        <taxon>Actinopterygii</taxon>
        <taxon>Neopterygii</taxon>
        <taxon>Teleostei</taxon>
        <taxon>Ostariophysi</taxon>
        <taxon>Cypriniformes</taxon>
        <taxon>Danionidae</taxon>
        <taxon>Danioninae</taxon>
        <taxon>Danionella</taxon>
    </lineage>
</organism>
<dbReference type="AlphaFoldDB" id="A0A553R9M7"/>
<evidence type="ECO:0000313" key="3">
    <source>
        <dbReference type="Proteomes" id="UP000316079"/>
    </source>
</evidence>